<evidence type="ECO:0008006" key="4">
    <source>
        <dbReference type="Google" id="ProtNLM"/>
    </source>
</evidence>
<keyword evidence="1" id="KW-0472">Membrane</keyword>
<protein>
    <recommendedName>
        <fullName evidence="4">Transmembrane protein</fullName>
    </recommendedName>
</protein>
<keyword evidence="1" id="KW-0812">Transmembrane</keyword>
<organism evidence="2 3">
    <name type="scientific">Bacteroides fragilis 3_1_12</name>
    <dbReference type="NCBI Taxonomy" id="457424"/>
    <lineage>
        <taxon>Bacteria</taxon>
        <taxon>Pseudomonadati</taxon>
        <taxon>Bacteroidota</taxon>
        <taxon>Bacteroidia</taxon>
        <taxon>Bacteroidales</taxon>
        <taxon>Bacteroidaceae</taxon>
        <taxon>Bacteroides</taxon>
    </lineage>
</organism>
<dbReference type="Proteomes" id="UP000005101">
    <property type="component" value="Unassembled WGS sequence"/>
</dbReference>
<name>A0ABN0BMU6_BACFG</name>
<reference evidence="2 3" key="1">
    <citation type="submission" date="2008-12" db="EMBL/GenBank/DDBJ databases">
        <title>Annotation of Bacteroides fragilis strain 3_1_12.</title>
        <authorList>
            <consortium name="The Broad Institute Genome Sequencing Platform"/>
            <person name="Ward D."/>
            <person name="Young S.K."/>
            <person name="Kodira C.D."/>
            <person name="Zeng Q."/>
            <person name="Koehrsen M."/>
            <person name="Alvarado L."/>
            <person name="Berlin A."/>
            <person name="Borenstein D."/>
            <person name="Chen Z."/>
            <person name="Engels R."/>
            <person name="Freedman E."/>
            <person name="Gellesch M."/>
            <person name="Goldberg J."/>
            <person name="Griggs A."/>
            <person name="Gujja S."/>
            <person name="Heiman D."/>
            <person name="Hepburn T."/>
            <person name="Howarth C."/>
            <person name="Jen D."/>
            <person name="Larson L."/>
            <person name="Lewis B."/>
            <person name="Mehta T."/>
            <person name="Park D."/>
            <person name="Pearson M."/>
            <person name="Roberts A."/>
            <person name="Saif S."/>
            <person name="Shea T."/>
            <person name="Shenoy N."/>
            <person name="Sisk P."/>
            <person name="Stolte C."/>
            <person name="Sykes S."/>
            <person name="Walk T."/>
            <person name="White J."/>
            <person name="Yandava C."/>
            <person name="Allen-Vercoe E."/>
            <person name="Strauss J."/>
            <person name="Ambrose C."/>
            <person name="Lander E."/>
            <person name="Nusbaum C."/>
            <person name="Galagan J."/>
            <person name="Birren B."/>
        </authorList>
    </citation>
    <scope>NUCLEOTIDE SEQUENCE [LARGE SCALE GENOMIC DNA]</scope>
    <source>
        <strain evidence="2 3">3_1_12</strain>
    </source>
</reference>
<proteinExistence type="predicted"/>
<gene>
    <name evidence="2" type="ORF">BFAG_02909</name>
</gene>
<evidence type="ECO:0000313" key="3">
    <source>
        <dbReference type="Proteomes" id="UP000005101"/>
    </source>
</evidence>
<dbReference type="EMBL" id="EQ973214">
    <property type="protein sequence ID" value="EFR54212.1"/>
    <property type="molecule type" value="Genomic_DNA"/>
</dbReference>
<evidence type="ECO:0000313" key="2">
    <source>
        <dbReference type="EMBL" id="EFR54212.1"/>
    </source>
</evidence>
<keyword evidence="1" id="KW-1133">Transmembrane helix</keyword>
<feature type="transmembrane region" description="Helical" evidence="1">
    <location>
        <begin position="44"/>
        <end position="66"/>
    </location>
</feature>
<keyword evidence="3" id="KW-1185">Reference proteome</keyword>
<evidence type="ECO:0000256" key="1">
    <source>
        <dbReference type="SAM" id="Phobius"/>
    </source>
</evidence>
<sequence length="100" mass="11927">MWEELGVNLWISFRDQEGLLKCEIDFWEWCFKRRTSDATKIGRFFYLCKFFYIVLIISHLSILLAFSAESKNGVSKNVRFLKHHFVFKTVISDCNTQTYA</sequence>
<accession>A0ABN0BMU6</accession>